<dbReference type="EMBL" id="JBBGZA010000001">
    <property type="protein sequence ID" value="MEJ5095505.1"/>
    <property type="molecule type" value="Genomic_DNA"/>
</dbReference>
<organism evidence="1 2">
    <name type="scientific">Sphingomonas molluscorum</name>
    <dbReference type="NCBI Taxonomy" id="418184"/>
    <lineage>
        <taxon>Bacteria</taxon>
        <taxon>Pseudomonadati</taxon>
        <taxon>Pseudomonadota</taxon>
        <taxon>Alphaproteobacteria</taxon>
        <taxon>Sphingomonadales</taxon>
        <taxon>Sphingomonadaceae</taxon>
        <taxon>Sphingomonas</taxon>
    </lineage>
</organism>
<evidence type="ECO:0000313" key="2">
    <source>
        <dbReference type="Proteomes" id="UP001380365"/>
    </source>
</evidence>
<keyword evidence="2" id="KW-1185">Reference proteome</keyword>
<gene>
    <name evidence="1" type="ORF">WH159_13270</name>
</gene>
<name>A0ABU8Q7I8_9SPHN</name>
<dbReference type="NCBIfam" id="TIGR01560">
    <property type="entry name" value="put_DNA_pack"/>
    <property type="match status" value="1"/>
</dbReference>
<dbReference type="CDD" id="cd08054">
    <property type="entry name" value="gp6"/>
    <property type="match status" value="1"/>
</dbReference>
<dbReference type="Proteomes" id="UP001380365">
    <property type="component" value="Unassembled WGS sequence"/>
</dbReference>
<dbReference type="InterPro" id="IPR006450">
    <property type="entry name" value="Phage_HK97_gp6-like"/>
</dbReference>
<reference evidence="1 2" key="1">
    <citation type="submission" date="2023-12" db="EMBL/GenBank/DDBJ databases">
        <title>Gut-associated functions are favored during microbiome assembly across C. elegans life.</title>
        <authorList>
            <person name="Zimmermann J."/>
        </authorList>
    </citation>
    <scope>NUCLEOTIDE SEQUENCE [LARGE SCALE GENOMIC DNA]</scope>
    <source>
        <strain evidence="1 2">JUb134</strain>
    </source>
</reference>
<comment type="caution">
    <text evidence="1">The sequence shown here is derived from an EMBL/GenBank/DDBJ whole genome shotgun (WGS) entry which is preliminary data.</text>
</comment>
<dbReference type="InterPro" id="IPR021146">
    <property type="entry name" value="Phage_gp6-like_head-tail"/>
</dbReference>
<accession>A0ABU8Q7I8</accession>
<evidence type="ECO:0000313" key="1">
    <source>
        <dbReference type="EMBL" id="MEJ5095505.1"/>
    </source>
</evidence>
<proteinExistence type="predicted"/>
<dbReference type="Gene3D" id="1.10.3230.30">
    <property type="entry name" value="Phage gp6-like head-tail connector protein"/>
    <property type="match status" value="1"/>
</dbReference>
<dbReference type="RefSeq" id="WP_132882246.1">
    <property type="nucleotide sequence ID" value="NZ_JBBGZA010000001.1"/>
</dbReference>
<sequence length="91" mass="9882">MGAVVDVALLRDQCRAEDVDDALLELYHDAAVAWIEKRTGTPLAAGAPADLRMLILLLVAEFYRNREAGAISAEVERSAMLALRPHLPLTA</sequence>
<protein>
    <submittedName>
        <fullName evidence="1">Head-tail connector protein</fullName>
    </submittedName>
</protein>
<dbReference type="Pfam" id="PF05135">
    <property type="entry name" value="Phage_connect_1"/>
    <property type="match status" value="1"/>
</dbReference>